<dbReference type="SMART" id="SM00823">
    <property type="entry name" value="PKS_PP"/>
    <property type="match status" value="2"/>
</dbReference>
<dbReference type="PANTHER" id="PTHR45527:SF3">
    <property type="entry name" value="SIDEROPHORE SYNTHETASE (EUROFUNG)"/>
    <property type="match status" value="1"/>
</dbReference>
<evidence type="ECO:0000256" key="2">
    <source>
        <dbReference type="ARBA" id="ARBA00022553"/>
    </source>
</evidence>
<dbReference type="CDD" id="cd19542">
    <property type="entry name" value="CT_NRPS-like"/>
    <property type="match status" value="1"/>
</dbReference>
<dbReference type="FunFam" id="3.30.300.30:FF:000015">
    <property type="entry name" value="Nonribosomal peptide synthase SidD"/>
    <property type="match status" value="2"/>
</dbReference>
<accession>A0A2D3ULI8</accession>
<gene>
    <name evidence="6" type="ORF">RCC_00886</name>
</gene>
<dbReference type="PROSITE" id="PS50075">
    <property type="entry name" value="CARRIER"/>
    <property type="match status" value="2"/>
</dbReference>
<dbReference type="SUPFAM" id="SSF52777">
    <property type="entry name" value="CoA-dependent acyltransferases"/>
    <property type="match status" value="6"/>
</dbReference>
<dbReference type="GO" id="GO:0031177">
    <property type="term" value="F:phosphopantetheine binding"/>
    <property type="evidence" value="ECO:0007669"/>
    <property type="project" value="InterPro"/>
</dbReference>
<dbReference type="PROSITE" id="PS00455">
    <property type="entry name" value="AMP_BINDING"/>
    <property type="match status" value="1"/>
</dbReference>
<comment type="similarity">
    <text evidence="4">Belongs to the NRP synthetase family.</text>
</comment>
<evidence type="ECO:0000259" key="5">
    <source>
        <dbReference type="PROSITE" id="PS50075"/>
    </source>
</evidence>
<dbReference type="InterPro" id="IPR010071">
    <property type="entry name" value="AA_adenyl_dom"/>
</dbReference>
<dbReference type="CDD" id="cd19545">
    <property type="entry name" value="FUM14_C_NRPS-like"/>
    <property type="match status" value="1"/>
</dbReference>
<dbReference type="GO" id="GO:0005737">
    <property type="term" value="C:cytoplasm"/>
    <property type="evidence" value="ECO:0007669"/>
    <property type="project" value="TreeGrafter"/>
</dbReference>
<feature type="domain" description="Carrier" evidence="5">
    <location>
        <begin position="557"/>
        <end position="633"/>
    </location>
</feature>
<dbReference type="GO" id="GO:0043041">
    <property type="term" value="P:amino acid activation for nonribosomal peptide biosynthetic process"/>
    <property type="evidence" value="ECO:0007669"/>
    <property type="project" value="TreeGrafter"/>
</dbReference>
<dbReference type="GO" id="GO:0044550">
    <property type="term" value="P:secondary metabolite biosynthetic process"/>
    <property type="evidence" value="ECO:0007669"/>
    <property type="project" value="TreeGrafter"/>
</dbReference>
<dbReference type="CDD" id="cd05918">
    <property type="entry name" value="A_NRPS_SidN3_like"/>
    <property type="match status" value="2"/>
</dbReference>
<sequence>MADKSDLDQIWNWNSELPTSSEKLVHDLISEVCRERPSALAVSAWDGDWSYEQLDAISTQLANELRRQSAALGPGIVVALCFEKSKWTPIAILSVMKAGAASMLLDCGTPLPFLGQIVQKTKPNILLASAKHWELAKSLAAGRTTVKLDMDAVDRLSASTHNNEVAPTIIASDTLYIVCTSGSTTGIPRAAIISHANFSSAILHQQKALAISSHSRIYDFSSYGFDATWFNILHALTSGACLCIPSDQERRNELSESIIRFNATWIDLTPSVARLLSEEAISSLDTLVIAGEPAQEADVRHWQQSVSLINVYGPCECTPTATIAQLERNQQFGGTIGRGHGVNCWVLQLGDCDKLASIGEVGELFLEGPLVGQGYIDEPEQSKHAFVQDPPWLTSGSSCVDGRHGYVYRTGDLVRLGADGSLAFVGRADNQVKINGIRTDLGEIEHHVQNVLDGRFGVFVDLVVPRDVEKPCLVAFLEIGLPSAEGLFQMSDLKNAAQGKLKEILPHHMVPSSFMGLGRFPRSSSDKTDRRKLRAMAEAMKQSELVGSKPRDRESPQILSDAERCLRTLWSNVLGVAKSKLTIDDNFFELGGDSLIVMKLVKEAQDIGLYLTVTMVFTFPNLRELAREVTKTGHQAKAHDSHVMADNVLTEKSMLMIDEASKLCSIDRGQIETMYSCTPLQEGLLALTSRRQSDYILRETFHLRPEVSTTHFKESWERVVATTPILRTRIVHVPRRGLCQVVVDEPAKWYAADRCQEFFAKDRLPRMDLGTPLIHVGLVEEPSANYFVLSVHHALYDGWCLELIHERLACALREMPLELPPSFQGFINKAVDSIAEAAPAFWASQMAGFEGVVFPRLPNAPFQRTTKSTFHHTFKGLQWRHTPFTPTTFIRAGWALTVSRYDRTDDVVFGVISNGRKVAVDGIGNMVGPTIATLPFRSRSYAGNSTVHQFLQQTQDTGTALTRYEQYGLQRIRRISTDTRRACEFQTLLIVEQLTGASCSALDDFTVSPSNKDTDDRMKEIKSFDTYALCITCTFDDDYVHVEFELDDSACKSIQPKRLLASFEHALQQLCNPNNKIVPLRELDSLSPLDRKDILMWNATQHEPSRSGVKELVEIAAREHSCKTAISAWDGELSYEELDRSSTNLARDLVNRGVTSGSIVAIMLTKSKWAVVIILAVMKAGAASMPLHSAREKHERVADILRRVQPRFLLTLLENQDLAMVLPDSCTHVRLDSCRLLAIPDLHSIELPVVNLEDPLYIIHTSGSTGVPKGVVITHSNFASAIKYQQSAHGFRPDSRVLDFAAYTFDVAWSNIFHTLTVGACLCVPSEDERQNLLPAAFEKYSVTHADLTPSVARSLPLSNIARLKTLVLGGEELRYEDAARWAPLTVVKNPFGPSECTPTATITDVEFSSEQDSEISIGKGLGVNTWIVDPDNHDSLIPIGCVGELLLHGPIVGPGYLYNEERTNAAFVVDPPWLRDSEVPHARLYRTGDLVRYGSREGELVFVGRKDNQVKIHGQRVELAEIEGLLARVPHVQQVVCMIPEGPWKKKLVAVVALDGFCDAENEGEDIKLLVQTEPLARLASIRSEAEKTLPSHMVPSNWIPVNNIPRNVSGKTDRKRLVDWVSALDANETCRSASSSDTTRARHARDQNETLIREACAHILNVPSERIDLDASFVANGGDSITAMQLSSHCRGLHFSITVPGILGAERLAQLACSNANKPKVPSLDVQVTSPDIWFELSPIQKWYFDLQPTDLIDAKKHRYDQEFHITFSRPAIGKTVAAAIAEIVRRHDMLRARFMKSENGWRQQILPSTAVDLHHFEIFEASSFSELEQINMAQNLRLSPLDGPVFSAVLVEGPDCMQHLLMHAHHLAVDLVSWRIVLGDLESILTAGSSPSTPSMSFIAWNELQIRRAQSPNLDPDRVLPYAKHVSNNLLFWEFDELKTPNREPDQLYLNLELDTETTALLTHQANTTMSTNPQELIFSAVWQAFFQQFTERSGFTIFKEGHGRQAWSSEIDLTQTVGWFTTMSPMYLSADTASSVLSTVRVVKDMYRSLPGQGWTYWASRYLNPAGVDAFKKHGPVHEMEINYEGQYQQLERGDGLFSVLHLSGGSELGDELPAGALFRLAVVIESGTTQLSFIWNRHLAHQERIRLWAAGIVPALRNICSELVAIQGHHLTLSDFPELKLDYPSLDRLTQHVLPPIQSANGSEVHHVLPCSPLVAGILIKQIRSPGTYMTSDTYKIGAHGVWDTKVDIHSLADAWQQVVNSQPSLRTVFIDAVDTAYAFHQVVLKSVKAHVTLLTADDRLSAEQQLSAMNELRPGGLEPPHRLLLCQMQDTMDILCRIDMSHAITDGTSGPILLQQWSLAYSGSHIGSPDLQNTSRNLVKHFAAGQERDRKTTYWRTKLNAVSPCIFPRSTTGILQSAVIEHRQHTSTIRGQLAVDIQEFCTKSSTTAASVFQAAWACLLGKYTTSHQVCFGYLTSGRDLDIPELENAVGAYTNMLVCQVDTSVAKGTVLVCELQQQMLQDLENQHVSLAEIQHQSNTSLGKPLFNSIVSIQRATNDDFKEELAGDTSPGDGSLRFTLLTGKDPSEFDIVLAVAYSATVVELCVEARPDYLSQQEAEGILSAFQDIVADILRGAGV</sequence>
<evidence type="ECO:0000313" key="6">
    <source>
        <dbReference type="EMBL" id="CZT14962.1"/>
    </source>
</evidence>
<dbReference type="InterPro" id="IPR042099">
    <property type="entry name" value="ANL_N_sf"/>
</dbReference>
<proteinExistence type="inferred from homology"/>
<dbReference type="Gene3D" id="3.40.50.12780">
    <property type="entry name" value="N-terminal domain of ligase-like"/>
    <property type="match status" value="2"/>
</dbReference>
<dbReference type="PROSITE" id="PS00012">
    <property type="entry name" value="PHOSPHOPANTETHEINE"/>
    <property type="match status" value="1"/>
</dbReference>
<dbReference type="Pfam" id="PF00550">
    <property type="entry name" value="PP-binding"/>
    <property type="match status" value="2"/>
</dbReference>
<dbReference type="InterPro" id="IPR009081">
    <property type="entry name" value="PP-bd_ACP"/>
</dbReference>
<evidence type="ECO:0000256" key="3">
    <source>
        <dbReference type="ARBA" id="ARBA00022598"/>
    </source>
</evidence>
<dbReference type="NCBIfam" id="TIGR01733">
    <property type="entry name" value="AA-adenyl-dom"/>
    <property type="match status" value="1"/>
</dbReference>
<dbReference type="InterPro" id="IPR020806">
    <property type="entry name" value="PKS_PP-bd"/>
</dbReference>
<dbReference type="Gene3D" id="3.30.300.30">
    <property type="match status" value="2"/>
</dbReference>
<dbReference type="Gene3D" id="3.30.559.10">
    <property type="entry name" value="Chloramphenicol acetyltransferase-like domain"/>
    <property type="match status" value="3"/>
</dbReference>
<dbReference type="OrthoDB" id="416786at2759"/>
<dbReference type="Pfam" id="PF00501">
    <property type="entry name" value="AMP-binding"/>
    <property type="match status" value="2"/>
</dbReference>
<dbReference type="FunFam" id="3.30.559.30:FF:000002">
    <property type="entry name" value="Nonribosomal peptide synthase Pes1"/>
    <property type="match status" value="1"/>
</dbReference>
<protein>
    <recommendedName>
        <fullName evidence="5">Carrier domain-containing protein</fullName>
    </recommendedName>
</protein>
<feature type="unsure residue" description="D or N" evidence="6">
    <location>
        <position position="1763"/>
    </location>
</feature>
<dbReference type="EMBL" id="FJUY01000001">
    <property type="protein sequence ID" value="CZT14962.1"/>
    <property type="molecule type" value="Genomic_DNA"/>
</dbReference>
<dbReference type="InterPro" id="IPR045851">
    <property type="entry name" value="AMP-bd_C_sf"/>
</dbReference>
<dbReference type="SMART" id="SM01294">
    <property type="entry name" value="PKS_PP_betabranch"/>
    <property type="match status" value="1"/>
</dbReference>
<dbReference type="GO" id="GO:0016874">
    <property type="term" value="F:ligase activity"/>
    <property type="evidence" value="ECO:0007669"/>
    <property type="project" value="UniProtKB-KW"/>
</dbReference>
<dbReference type="PANTHER" id="PTHR45527">
    <property type="entry name" value="NONRIBOSOMAL PEPTIDE SYNTHETASE"/>
    <property type="match status" value="1"/>
</dbReference>
<evidence type="ECO:0000313" key="7">
    <source>
        <dbReference type="Proteomes" id="UP000225277"/>
    </source>
</evidence>
<dbReference type="Gene3D" id="3.30.559.30">
    <property type="entry name" value="Nonribosomal peptide synthetase, condensation domain"/>
    <property type="match status" value="3"/>
</dbReference>
<dbReference type="InterPro" id="IPR001242">
    <property type="entry name" value="Condensation_dom"/>
</dbReference>
<keyword evidence="1" id="KW-0596">Phosphopantetheine</keyword>
<organism evidence="6 7">
    <name type="scientific">Ramularia collo-cygni</name>
    <dbReference type="NCBI Taxonomy" id="112498"/>
    <lineage>
        <taxon>Eukaryota</taxon>
        <taxon>Fungi</taxon>
        <taxon>Dikarya</taxon>
        <taxon>Ascomycota</taxon>
        <taxon>Pezizomycotina</taxon>
        <taxon>Dothideomycetes</taxon>
        <taxon>Dothideomycetidae</taxon>
        <taxon>Mycosphaerellales</taxon>
        <taxon>Mycosphaerellaceae</taxon>
        <taxon>Ramularia</taxon>
    </lineage>
</organism>
<keyword evidence="3" id="KW-0436">Ligase</keyword>
<keyword evidence="2" id="KW-0597">Phosphoprotein</keyword>
<dbReference type="Gene3D" id="1.10.1200.10">
    <property type="entry name" value="ACP-like"/>
    <property type="match status" value="2"/>
</dbReference>
<name>A0A2D3ULI8_9PEZI</name>
<dbReference type="InterPro" id="IPR006162">
    <property type="entry name" value="Ppantetheine_attach_site"/>
</dbReference>
<dbReference type="SUPFAM" id="SSF47336">
    <property type="entry name" value="ACP-like"/>
    <property type="match status" value="2"/>
</dbReference>
<dbReference type="InterPro" id="IPR023213">
    <property type="entry name" value="CAT-like_dom_sf"/>
</dbReference>
<evidence type="ECO:0000256" key="4">
    <source>
        <dbReference type="ARBA" id="ARBA00029454"/>
    </source>
</evidence>
<dbReference type="STRING" id="112498.A0A2D3ULI8"/>
<dbReference type="InterPro" id="IPR020845">
    <property type="entry name" value="AMP-binding_CS"/>
</dbReference>
<keyword evidence="7" id="KW-1185">Reference proteome</keyword>
<dbReference type="InterPro" id="IPR000873">
    <property type="entry name" value="AMP-dep_synth/lig_dom"/>
</dbReference>
<dbReference type="Proteomes" id="UP000225277">
    <property type="component" value="Unassembled WGS sequence"/>
</dbReference>
<reference evidence="6 7" key="1">
    <citation type="submission" date="2016-03" db="EMBL/GenBank/DDBJ databases">
        <authorList>
            <person name="Ploux O."/>
        </authorList>
    </citation>
    <scope>NUCLEOTIDE SEQUENCE [LARGE SCALE GENOMIC DNA]</scope>
    <source>
        <strain evidence="6 7">URUG2</strain>
    </source>
</reference>
<dbReference type="Pfam" id="PF00668">
    <property type="entry name" value="Condensation"/>
    <property type="match status" value="3"/>
</dbReference>
<dbReference type="InterPro" id="IPR036736">
    <property type="entry name" value="ACP-like_sf"/>
</dbReference>
<feature type="domain" description="Carrier" evidence="5">
    <location>
        <begin position="1648"/>
        <end position="1721"/>
    </location>
</feature>
<dbReference type="SUPFAM" id="SSF56801">
    <property type="entry name" value="Acetyl-CoA synthetase-like"/>
    <property type="match status" value="2"/>
</dbReference>
<evidence type="ECO:0000256" key="1">
    <source>
        <dbReference type="ARBA" id="ARBA00022450"/>
    </source>
</evidence>